<dbReference type="InterPro" id="IPR008758">
    <property type="entry name" value="Peptidase_S28"/>
</dbReference>
<evidence type="ECO:0000256" key="5">
    <source>
        <dbReference type="ARBA" id="ARBA00023180"/>
    </source>
</evidence>
<dbReference type="EMBL" id="VIBQ01000013">
    <property type="protein sequence ID" value="KAB8346139.1"/>
    <property type="molecule type" value="Genomic_DNA"/>
</dbReference>
<keyword evidence="7" id="KW-1185">Reference proteome</keyword>
<protein>
    <recommendedName>
        <fullName evidence="8">Serine carboxypeptidase S28 family protein</fullName>
    </recommendedName>
</protein>
<dbReference type="PANTHER" id="PTHR11010">
    <property type="entry name" value="PROTEASE S28 PRO-X CARBOXYPEPTIDASE-RELATED"/>
    <property type="match status" value="1"/>
</dbReference>
<dbReference type="GO" id="GO:0070008">
    <property type="term" value="F:serine-type exopeptidase activity"/>
    <property type="evidence" value="ECO:0007669"/>
    <property type="project" value="InterPro"/>
</dbReference>
<dbReference type="GO" id="GO:0006508">
    <property type="term" value="P:proteolysis"/>
    <property type="evidence" value="ECO:0007669"/>
    <property type="project" value="UniProtKB-KW"/>
</dbReference>
<evidence type="ECO:0000256" key="2">
    <source>
        <dbReference type="ARBA" id="ARBA00022670"/>
    </source>
</evidence>
<evidence type="ECO:0000256" key="3">
    <source>
        <dbReference type="ARBA" id="ARBA00022729"/>
    </source>
</evidence>
<dbReference type="OrthoDB" id="549825at2759"/>
<evidence type="ECO:0000313" key="7">
    <source>
        <dbReference type="Proteomes" id="UP000327013"/>
    </source>
</evidence>
<keyword evidence="2" id="KW-0645">Protease</keyword>
<dbReference type="GO" id="GO:0008239">
    <property type="term" value="F:dipeptidyl-peptidase activity"/>
    <property type="evidence" value="ECO:0007669"/>
    <property type="project" value="TreeGrafter"/>
</dbReference>
<keyword evidence="3" id="KW-0732">Signal</keyword>
<evidence type="ECO:0000313" key="6">
    <source>
        <dbReference type="EMBL" id="KAB8346139.1"/>
    </source>
</evidence>
<keyword evidence="4" id="KW-0378">Hydrolase</keyword>
<dbReference type="Gene3D" id="3.40.50.1820">
    <property type="entry name" value="alpha/beta hydrolase"/>
    <property type="match status" value="2"/>
</dbReference>
<reference evidence="6 7" key="1">
    <citation type="submission" date="2019-06" db="EMBL/GenBank/DDBJ databases">
        <title>A chromosomal-level reference genome of Carpinus fangiana (Coryloideae, Betulaceae).</title>
        <authorList>
            <person name="Yang X."/>
            <person name="Wang Z."/>
            <person name="Zhang L."/>
            <person name="Hao G."/>
            <person name="Liu J."/>
            <person name="Yang Y."/>
        </authorList>
    </citation>
    <scope>NUCLEOTIDE SEQUENCE [LARGE SCALE GENOMIC DNA]</scope>
    <source>
        <strain evidence="6">Cfa_2016G</strain>
        <tissue evidence="6">Leaf</tissue>
    </source>
</reference>
<dbReference type="PANTHER" id="PTHR11010:SF117">
    <property type="entry name" value="SERINE PROTEASE 16"/>
    <property type="match status" value="1"/>
</dbReference>
<name>A0A5N6KUG1_9ROSI</name>
<dbReference type="FunFam" id="3.40.50.1820:FF:000251">
    <property type="entry name" value="Extracelular serine carboxypeptidase, putative"/>
    <property type="match status" value="1"/>
</dbReference>
<dbReference type="Pfam" id="PF05577">
    <property type="entry name" value="Peptidase_S28"/>
    <property type="match status" value="1"/>
</dbReference>
<dbReference type="Proteomes" id="UP000327013">
    <property type="component" value="Unassembled WGS sequence"/>
</dbReference>
<comment type="similarity">
    <text evidence="1">Belongs to the peptidase S28 family.</text>
</comment>
<dbReference type="AlphaFoldDB" id="A0A5N6KUG1"/>
<sequence length="710" mass="78746">MLCLSHNENNHLMSAKQGVSEVLGRRPFPSSTDRTHGFLRLVVAFRLLQGLCLTGRSLPLARLCLDADFLHEPSRLPVPILSRVRHYNAMRIPSVRATSSGRTTAQISSCSNRKVAFCCHRVGSSTYDHTVQKVGTALPAHAIATESPCLLFSALATNSGHQQAAMKFQAIVAFLAGASLVAARFPATPIAELRKHTRSSSSGLVKRADVDPSLLYAEHNLPVPIDHFHNESIYEPHSNGKFNLRYWFDDTYYKPGGPVIVLSGGETDATERLTFLQKGIVYLLCKATGGLGVILEHRYYGTSMPTADLSTKNLRFLTTDQALADTAYFAQHVVFKGHEHQDLTSKGAPWIAYGGSYAGAFVAFLRKLYPQVFFGAISSSGVTKAIYDYWQYYEPVRQYGPRDCVHNTQLLTNVVDKILIGKKGTSAVADLKKLFGLGDIKYDTDFANVISYGIAGWQGRNWDPEVNDPSFSEYCGNLTSKKVQYPATNALKGRIQSTLRSAGYGAQARALTVPFQNYIGYVNQTIVQPCLPESLDECYTTHNATYYAQDDLSQEWRSWPYQYCTQWGFLQTGSDVPKKQLSMISRTIDLDFTSIICRDAFNITKPSDTGAINKHGGFDISYPRLAFVDGEVDPWRPATPHAPAAKPRRSTASEPFILIADAVHHWDENSLFPNQTTRSLPPHPVAHAQKLEIQFVKKWLQDAVPVYGGK</sequence>
<dbReference type="SUPFAM" id="SSF53474">
    <property type="entry name" value="alpha/beta-Hydrolases"/>
    <property type="match status" value="1"/>
</dbReference>
<gene>
    <name evidence="6" type="ORF">FH972_023185</name>
</gene>
<evidence type="ECO:0000256" key="4">
    <source>
        <dbReference type="ARBA" id="ARBA00022801"/>
    </source>
</evidence>
<proteinExistence type="inferred from homology"/>
<organism evidence="6 7">
    <name type="scientific">Carpinus fangiana</name>
    <dbReference type="NCBI Taxonomy" id="176857"/>
    <lineage>
        <taxon>Eukaryota</taxon>
        <taxon>Viridiplantae</taxon>
        <taxon>Streptophyta</taxon>
        <taxon>Embryophyta</taxon>
        <taxon>Tracheophyta</taxon>
        <taxon>Spermatophyta</taxon>
        <taxon>Magnoliopsida</taxon>
        <taxon>eudicotyledons</taxon>
        <taxon>Gunneridae</taxon>
        <taxon>Pentapetalae</taxon>
        <taxon>rosids</taxon>
        <taxon>fabids</taxon>
        <taxon>Fagales</taxon>
        <taxon>Betulaceae</taxon>
        <taxon>Carpinus</taxon>
    </lineage>
</organism>
<evidence type="ECO:0000256" key="1">
    <source>
        <dbReference type="ARBA" id="ARBA00011079"/>
    </source>
</evidence>
<accession>A0A5N6KUG1</accession>
<comment type="caution">
    <text evidence="6">The sequence shown here is derived from an EMBL/GenBank/DDBJ whole genome shotgun (WGS) entry which is preliminary data.</text>
</comment>
<keyword evidence="5" id="KW-0325">Glycoprotein</keyword>
<dbReference type="InterPro" id="IPR029058">
    <property type="entry name" value="AB_hydrolase_fold"/>
</dbReference>
<evidence type="ECO:0008006" key="8">
    <source>
        <dbReference type="Google" id="ProtNLM"/>
    </source>
</evidence>